<dbReference type="CDD" id="cd14978">
    <property type="entry name" value="7tmA_FMRFamide_R-like"/>
    <property type="match status" value="1"/>
</dbReference>
<dbReference type="PANTHER" id="PTHR46641:SF2">
    <property type="entry name" value="FMRFAMIDE RECEPTOR"/>
    <property type="match status" value="1"/>
</dbReference>
<evidence type="ECO:0000256" key="3">
    <source>
        <dbReference type="ARBA" id="ARBA00022989"/>
    </source>
</evidence>
<keyword evidence="3 6" id="KW-1133">Transmembrane helix</keyword>
<name>A0A8J1TS04_OWEFU</name>
<evidence type="ECO:0000256" key="5">
    <source>
        <dbReference type="SAM" id="MobiDB-lite"/>
    </source>
</evidence>
<comment type="caution">
    <text evidence="7">The sequence shown here is derived from an EMBL/GenBank/DDBJ whole genome shotgun (WGS) entry which is preliminary data.</text>
</comment>
<feature type="transmembrane region" description="Helical" evidence="6">
    <location>
        <begin position="137"/>
        <end position="155"/>
    </location>
</feature>
<accession>A0A8J1TS04</accession>
<gene>
    <name evidence="7" type="ORF">OFUS_LOCUS3326</name>
</gene>
<feature type="transmembrane region" description="Helical" evidence="6">
    <location>
        <begin position="275"/>
        <end position="297"/>
    </location>
</feature>
<keyword evidence="8" id="KW-1185">Reference proteome</keyword>
<dbReference type="AlphaFoldDB" id="A0A8J1TS04"/>
<feature type="transmembrane region" description="Helical" evidence="6">
    <location>
        <begin position="317"/>
        <end position="333"/>
    </location>
</feature>
<dbReference type="InterPro" id="IPR052954">
    <property type="entry name" value="GPCR-Ligand_Int"/>
</dbReference>
<dbReference type="InterPro" id="IPR017452">
    <property type="entry name" value="GPCR_Rhodpsn_7TM"/>
</dbReference>
<dbReference type="PANTHER" id="PTHR46641">
    <property type="entry name" value="FMRFAMIDE RECEPTOR-RELATED"/>
    <property type="match status" value="1"/>
</dbReference>
<dbReference type="InterPro" id="IPR000276">
    <property type="entry name" value="GPCR_Rhodpsn"/>
</dbReference>
<sequence length="409" mass="45706">MMTDYDSIGNASVTMLVNVTPYSDDLAVTGSLNMTNGTIQSTIAPYENFYNSAQFTTGLVCYPILCVLGITGNALILIVLATKKMQTSTNVILGALSVSDMFKLLNDFLYFLTILLLRFYEAKGKVMLAYLYPYAHYIFNMTACTSAWLTISVAVERYVMVCHATRAKSLCTIARSRVISATVFIIVGAILLPSALRYRTVSRWSNVTNSSHMDVEVTELWKDAKFVASYNRMQNLLRSVIPFFLLIIMNAFIINALRKTRANKKMAQRNRITTMLIIVILVFLICIAPDAIMGLMGLGYIEAKDFLVKGVREITDMLLAVNASVNFIIYIAFNSSFRDQFCDQFCKKCRTKSCINGTKNIKKESEAKYKKLSDKTVNGSHYSKSSPNSSEIQDQPTTLKDNATVTSNV</sequence>
<dbReference type="GO" id="GO:0004930">
    <property type="term" value="F:G protein-coupled receptor activity"/>
    <property type="evidence" value="ECO:0007669"/>
    <property type="project" value="InterPro"/>
</dbReference>
<keyword evidence="4 6" id="KW-0472">Membrane</keyword>
<dbReference type="EMBL" id="CAIIXF020000001">
    <property type="protein sequence ID" value="CAH1776114.1"/>
    <property type="molecule type" value="Genomic_DNA"/>
</dbReference>
<dbReference type="Gene3D" id="1.20.1070.10">
    <property type="entry name" value="Rhodopsin 7-helix transmembrane proteins"/>
    <property type="match status" value="1"/>
</dbReference>
<dbReference type="SMART" id="SM01381">
    <property type="entry name" value="7TM_GPCR_Srsx"/>
    <property type="match status" value="1"/>
</dbReference>
<evidence type="ECO:0000256" key="4">
    <source>
        <dbReference type="ARBA" id="ARBA00023136"/>
    </source>
</evidence>
<evidence type="ECO:0000256" key="1">
    <source>
        <dbReference type="ARBA" id="ARBA00004370"/>
    </source>
</evidence>
<keyword evidence="2 6" id="KW-0812">Transmembrane</keyword>
<evidence type="ECO:0000256" key="2">
    <source>
        <dbReference type="ARBA" id="ARBA00022692"/>
    </source>
</evidence>
<protein>
    <submittedName>
        <fullName evidence="7">Uncharacterized protein</fullName>
    </submittedName>
</protein>
<feature type="transmembrane region" description="Helical" evidence="6">
    <location>
        <begin position="92"/>
        <end position="117"/>
    </location>
</feature>
<proteinExistence type="predicted"/>
<feature type="region of interest" description="Disordered" evidence="5">
    <location>
        <begin position="376"/>
        <end position="409"/>
    </location>
</feature>
<reference evidence="7" key="1">
    <citation type="submission" date="2022-03" db="EMBL/GenBank/DDBJ databases">
        <authorList>
            <person name="Martin C."/>
        </authorList>
    </citation>
    <scope>NUCLEOTIDE SEQUENCE</scope>
</reference>
<feature type="transmembrane region" description="Helical" evidence="6">
    <location>
        <begin position="176"/>
        <end position="196"/>
    </location>
</feature>
<feature type="transmembrane region" description="Helical" evidence="6">
    <location>
        <begin position="55"/>
        <end position="80"/>
    </location>
</feature>
<evidence type="ECO:0000313" key="7">
    <source>
        <dbReference type="EMBL" id="CAH1776114.1"/>
    </source>
</evidence>
<dbReference type="OrthoDB" id="10011262at2759"/>
<comment type="subcellular location">
    <subcellularLocation>
        <location evidence="1">Membrane</location>
    </subcellularLocation>
</comment>
<dbReference type="Pfam" id="PF00001">
    <property type="entry name" value="7tm_1"/>
    <property type="match status" value="1"/>
</dbReference>
<dbReference type="Proteomes" id="UP000749559">
    <property type="component" value="Unassembled WGS sequence"/>
</dbReference>
<evidence type="ECO:0000313" key="8">
    <source>
        <dbReference type="Proteomes" id="UP000749559"/>
    </source>
</evidence>
<evidence type="ECO:0000256" key="6">
    <source>
        <dbReference type="SAM" id="Phobius"/>
    </source>
</evidence>
<dbReference type="SUPFAM" id="SSF81321">
    <property type="entry name" value="Family A G protein-coupled receptor-like"/>
    <property type="match status" value="1"/>
</dbReference>
<dbReference type="PROSITE" id="PS50262">
    <property type="entry name" value="G_PROTEIN_RECEP_F1_2"/>
    <property type="match status" value="1"/>
</dbReference>
<organism evidence="7 8">
    <name type="scientific">Owenia fusiformis</name>
    <name type="common">Polychaete worm</name>
    <dbReference type="NCBI Taxonomy" id="6347"/>
    <lineage>
        <taxon>Eukaryota</taxon>
        <taxon>Metazoa</taxon>
        <taxon>Spiralia</taxon>
        <taxon>Lophotrochozoa</taxon>
        <taxon>Annelida</taxon>
        <taxon>Polychaeta</taxon>
        <taxon>Sedentaria</taxon>
        <taxon>Canalipalpata</taxon>
        <taxon>Sabellida</taxon>
        <taxon>Oweniida</taxon>
        <taxon>Oweniidae</taxon>
        <taxon>Owenia</taxon>
    </lineage>
</organism>
<dbReference type="GO" id="GO:0016020">
    <property type="term" value="C:membrane"/>
    <property type="evidence" value="ECO:0007669"/>
    <property type="project" value="UniProtKB-SubCell"/>
</dbReference>
<feature type="transmembrane region" description="Helical" evidence="6">
    <location>
        <begin position="236"/>
        <end position="254"/>
    </location>
</feature>
<dbReference type="PRINTS" id="PR00237">
    <property type="entry name" value="GPCRRHODOPSN"/>
</dbReference>